<reference evidence="2" key="1">
    <citation type="submission" date="2020-07" db="EMBL/GenBank/DDBJ databases">
        <title>Huge and variable diversity of episymbiotic CPR bacteria and DPANN archaea in groundwater ecosystems.</title>
        <authorList>
            <person name="He C.Y."/>
            <person name="Keren R."/>
            <person name="Whittaker M."/>
            <person name="Farag I.F."/>
            <person name="Doudna J."/>
            <person name="Cate J.H.D."/>
            <person name="Banfield J.F."/>
        </authorList>
    </citation>
    <scope>NUCLEOTIDE SEQUENCE</scope>
    <source>
        <strain evidence="2">NC_groundwater_1520_Pr4_B-0.1um_53_5</strain>
    </source>
</reference>
<protein>
    <submittedName>
        <fullName evidence="2">Uncharacterized protein</fullName>
    </submittedName>
</protein>
<dbReference type="Proteomes" id="UP000736328">
    <property type="component" value="Unassembled WGS sequence"/>
</dbReference>
<feature type="compositionally biased region" description="Basic residues" evidence="1">
    <location>
        <begin position="1"/>
        <end position="10"/>
    </location>
</feature>
<comment type="caution">
    <text evidence="2">The sequence shown here is derived from an EMBL/GenBank/DDBJ whole genome shotgun (WGS) entry which is preliminary data.</text>
</comment>
<sequence>MKNTKSKSSKTGKQPKAVANDEKQKRKIERIEATLKRLAKLKNSTRSGIYSAKIGKRIIAASVRLMNAKGELEVRG</sequence>
<dbReference type="AlphaFoldDB" id="A0A933I9B0"/>
<evidence type="ECO:0000313" key="2">
    <source>
        <dbReference type="EMBL" id="MBI4726955.1"/>
    </source>
</evidence>
<evidence type="ECO:0000313" key="3">
    <source>
        <dbReference type="Proteomes" id="UP000736328"/>
    </source>
</evidence>
<dbReference type="EMBL" id="JACQXR010000091">
    <property type="protein sequence ID" value="MBI4726955.1"/>
    <property type="molecule type" value="Genomic_DNA"/>
</dbReference>
<accession>A0A933I9B0</accession>
<organism evidence="2 3">
    <name type="scientific">candidate division TA06 bacterium</name>
    <dbReference type="NCBI Taxonomy" id="2250710"/>
    <lineage>
        <taxon>Bacteria</taxon>
        <taxon>Bacteria division TA06</taxon>
    </lineage>
</organism>
<proteinExistence type="predicted"/>
<evidence type="ECO:0000256" key="1">
    <source>
        <dbReference type="SAM" id="MobiDB-lite"/>
    </source>
</evidence>
<name>A0A933I9B0_UNCT6</name>
<feature type="region of interest" description="Disordered" evidence="1">
    <location>
        <begin position="1"/>
        <end position="27"/>
    </location>
</feature>
<gene>
    <name evidence="2" type="ORF">HY768_06990</name>
</gene>